<feature type="transmembrane region" description="Helical" evidence="3">
    <location>
        <begin position="12"/>
        <end position="34"/>
    </location>
</feature>
<evidence type="ECO:0000313" key="5">
    <source>
        <dbReference type="Proteomes" id="UP000178187"/>
    </source>
</evidence>
<proteinExistence type="inferred from homology"/>
<dbReference type="GO" id="GO:0008654">
    <property type="term" value="P:phospholipid biosynthetic process"/>
    <property type="evidence" value="ECO:0007669"/>
    <property type="project" value="InterPro"/>
</dbReference>
<comment type="caution">
    <text evidence="4">The sequence shown here is derived from an EMBL/GenBank/DDBJ whole genome shotgun (WGS) entry which is preliminary data.</text>
</comment>
<gene>
    <name evidence="4" type="ORF">A3G33_08650</name>
</gene>
<keyword evidence="1 2" id="KW-0808">Transferase</keyword>
<keyword evidence="3" id="KW-1133">Transmembrane helix</keyword>
<protein>
    <recommendedName>
        <fullName evidence="6">CDP-alcohol phosphatidyltransferase</fullName>
    </recommendedName>
</protein>
<evidence type="ECO:0008006" key="6">
    <source>
        <dbReference type="Google" id="ProtNLM"/>
    </source>
</evidence>
<dbReference type="AlphaFoldDB" id="A0A1G1KW79"/>
<reference evidence="4 5" key="1">
    <citation type="journal article" date="2016" name="Nat. Commun.">
        <title>Thousands of microbial genomes shed light on interconnected biogeochemical processes in an aquifer system.</title>
        <authorList>
            <person name="Anantharaman K."/>
            <person name="Brown C.T."/>
            <person name="Hug L.A."/>
            <person name="Sharon I."/>
            <person name="Castelle C.J."/>
            <person name="Probst A.J."/>
            <person name="Thomas B.C."/>
            <person name="Singh A."/>
            <person name="Wilkins M.J."/>
            <person name="Karaoz U."/>
            <person name="Brodie E.L."/>
            <person name="Williams K.H."/>
            <person name="Hubbard S.S."/>
            <person name="Banfield J.F."/>
        </authorList>
    </citation>
    <scope>NUCLEOTIDE SEQUENCE [LARGE SCALE GENOMIC DNA]</scope>
</reference>
<comment type="similarity">
    <text evidence="2">Belongs to the CDP-alcohol phosphatidyltransferase class-I family.</text>
</comment>
<feature type="transmembrane region" description="Helical" evidence="3">
    <location>
        <begin position="159"/>
        <end position="180"/>
    </location>
</feature>
<dbReference type="EMBL" id="MHFR01000043">
    <property type="protein sequence ID" value="OGW97234.1"/>
    <property type="molecule type" value="Genomic_DNA"/>
</dbReference>
<dbReference type="InterPro" id="IPR043130">
    <property type="entry name" value="CDP-OH_PTrfase_TM_dom"/>
</dbReference>
<name>A0A1G1KW79_9BACT</name>
<feature type="transmembrane region" description="Helical" evidence="3">
    <location>
        <begin position="40"/>
        <end position="59"/>
    </location>
</feature>
<organism evidence="4 5">
    <name type="scientific">Candidatus Danuiimicrobium aquiferis</name>
    <dbReference type="NCBI Taxonomy" id="1801832"/>
    <lineage>
        <taxon>Bacteria</taxon>
        <taxon>Pseudomonadati</taxon>
        <taxon>Candidatus Omnitrophota</taxon>
        <taxon>Candidatus Danuiimicrobium</taxon>
    </lineage>
</organism>
<dbReference type="Proteomes" id="UP000178187">
    <property type="component" value="Unassembled WGS sequence"/>
</dbReference>
<dbReference type="InterPro" id="IPR000462">
    <property type="entry name" value="CDP-OH_P_trans"/>
</dbReference>
<evidence type="ECO:0000256" key="2">
    <source>
        <dbReference type="RuleBase" id="RU003750"/>
    </source>
</evidence>
<keyword evidence="3" id="KW-0812">Transmembrane</keyword>
<dbReference type="PROSITE" id="PS00379">
    <property type="entry name" value="CDP_ALCOHOL_P_TRANSF"/>
    <property type="match status" value="1"/>
</dbReference>
<dbReference type="Gene3D" id="1.20.120.1760">
    <property type="match status" value="1"/>
</dbReference>
<dbReference type="InterPro" id="IPR048254">
    <property type="entry name" value="CDP_ALCOHOL_P_TRANSF_CS"/>
</dbReference>
<sequence>MEFIGRFFIRAGFTPNGITLLSLSLGILTCLFYIWNKNAVLFGILMIIWGLFDFVDGTVARMTNQITKFGAYLDAMCDRVFESTTLFAVAYVSGYWKLAFVMGVGIFLISYAKARAAMEVPIINNEWPDLMERTERDIIFIMGVILWGIFPGQHGGHDILFWVFVGLNLAIYYTFIQRLFRAKKIIQARQ</sequence>
<evidence type="ECO:0000313" key="4">
    <source>
        <dbReference type="EMBL" id="OGW97234.1"/>
    </source>
</evidence>
<accession>A0A1G1KW79</accession>
<keyword evidence="3" id="KW-0472">Membrane</keyword>
<feature type="transmembrane region" description="Helical" evidence="3">
    <location>
        <begin position="137"/>
        <end position="153"/>
    </location>
</feature>
<dbReference type="GO" id="GO:0016780">
    <property type="term" value="F:phosphotransferase activity, for other substituted phosphate groups"/>
    <property type="evidence" value="ECO:0007669"/>
    <property type="project" value="InterPro"/>
</dbReference>
<evidence type="ECO:0000256" key="3">
    <source>
        <dbReference type="SAM" id="Phobius"/>
    </source>
</evidence>
<dbReference type="Pfam" id="PF01066">
    <property type="entry name" value="CDP-OH_P_transf"/>
    <property type="match status" value="1"/>
</dbReference>
<dbReference type="GO" id="GO:0016020">
    <property type="term" value="C:membrane"/>
    <property type="evidence" value="ECO:0007669"/>
    <property type="project" value="InterPro"/>
</dbReference>
<evidence type="ECO:0000256" key="1">
    <source>
        <dbReference type="ARBA" id="ARBA00022679"/>
    </source>
</evidence>